<protein>
    <submittedName>
        <fullName evidence="1">Uncharacterized protein</fullName>
    </submittedName>
</protein>
<dbReference type="Proteomes" id="UP000256379">
    <property type="component" value="Unassembled WGS sequence"/>
</dbReference>
<reference evidence="1 2" key="1">
    <citation type="submission" date="2018-04" db="EMBL/GenBank/DDBJ databases">
        <title>Novel Campyloabacter and Helicobacter Species and Strains.</title>
        <authorList>
            <person name="Mannion A.J."/>
            <person name="Shen Z."/>
            <person name="Fox J.G."/>
        </authorList>
    </citation>
    <scope>NUCLEOTIDE SEQUENCE [LARGE SCALE GENOMIC DNA]</scope>
    <source>
        <strain evidence="1 2">MIT 17-337</strain>
    </source>
</reference>
<comment type="caution">
    <text evidence="1">The sequence shown here is derived from an EMBL/GenBank/DDBJ whole genome shotgun (WGS) entry which is preliminary data.</text>
</comment>
<keyword evidence="2" id="KW-1185">Reference proteome</keyword>
<proteinExistence type="predicted"/>
<accession>A0A3D8I957</accession>
<evidence type="ECO:0000313" key="2">
    <source>
        <dbReference type="Proteomes" id="UP000256379"/>
    </source>
</evidence>
<evidence type="ECO:0000313" key="1">
    <source>
        <dbReference type="EMBL" id="RDU61693.1"/>
    </source>
</evidence>
<sequence>WITNTKNIDDDYLKTQMGFDEFENLFNEFVESKDSNVDSIEGFFGFGPYGGIGKWTYDEKYATGGKVSQNNHWTYKHDKSPLGKIERQFPKLPLNNMDKKYLIYAKEFILTNLRPLKTFQESFSEIIEINQNEYEKIAKYVLFQTLLSSDSIRHNSKIFGNEKNEFKNYKFVGNSCVDFVMDKLRLIGASKFDKATAISPYEVRMHIKDNKPNIYNQQKGIYKSPLSKGDRISYLLQDINLFYQNYDNLCKLDSTWESEKGFNTFREYYNSILHSHLLYDEKLNRLGKNKIQTLPRDNNIEHIENDINMRLNTGLCIDCYFQDILQYDKDFQCDVSLLCAKKLDNGKLRFLKADSSNDFVFSNFDFASDDTSLLQSYHLAMNIQQPIIFSKIPHYNVCTISKESRGTYIQSFMDKYMGISGNSGDYRDMIAYNKGTRNA</sequence>
<dbReference type="AlphaFoldDB" id="A0A3D8I957"/>
<dbReference type="RefSeq" id="WP_181882420.1">
    <property type="nucleotide sequence ID" value="NZ_NXLQ01000043.1"/>
</dbReference>
<name>A0A3D8I957_9HELI</name>
<organism evidence="1 2">
    <name type="scientific">Helicobacter didelphidarum</name>
    <dbReference type="NCBI Taxonomy" id="2040648"/>
    <lineage>
        <taxon>Bacteria</taxon>
        <taxon>Pseudomonadati</taxon>
        <taxon>Campylobacterota</taxon>
        <taxon>Epsilonproteobacteria</taxon>
        <taxon>Campylobacterales</taxon>
        <taxon>Helicobacteraceae</taxon>
        <taxon>Helicobacter</taxon>
    </lineage>
</organism>
<feature type="non-terminal residue" evidence="1">
    <location>
        <position position="1"/>
    </location>
</feature>
<gene>
    <name evidence="1" type="ORF">CQA53_09840</name>
</gene>
<dbReference type="EMBL" id="NXLQ01000043">
    <property type="protein sequence ID" value="RDU61693.1"/>
    <property type="molecule type" value="Genomic_DNA"/>
</dbReference>